<dbReference type="AlphaFoldDB" id="A0A7K2IX16"/>
<feature type="compositionally biased region" description="Gly residues" evidence="5">
    <location>
        <begin position="17"/>
        <end position="42"/>
    </location>
</feature>
<feature type="compositionally biased region" description="Pro residues" evidence="5">
    <location>
        <begin position="1"/>
        <end position="16"/>
    </location>
</feature>
<dbReference type="Proteomes" id="UP000467124">
    <property type="component" value="Unassembled WGS sequence"/>
</dbReference>
<keyword evidence="4 6" id="KW-0472">Membrane</keyword>
<proteinExistence type="predicted"/>
<evidence type="ECO:0000313" key="8">
    <source>
        <dbReference type="Proteomes" id="UP000467124"/>
    </source>
</evidence>
<dbReference type="PANTHER" id="PTHR14948">
    <property type="entry name" value="NG5"/>
    <property type="match status" value="1"/>
</dbReference>
<dbReference type="PANTHER" id="PTHR14948:SF25">
    <property type="entry name" value="DUF4190 DOMAIN-CONTAINING PROTEIN"/>
    <property type="match status" value="1"/>
</dbReference>
<keyword evidence="2 6" id="KW-0812">Transmembrane</keyword>
<organism evidence="7 8">
    <name type="scientific">Nocardiopsis alba</name>
    <dbReference type="NCBI Taxonomy" id="53437"/>
    <lineage>
        <taxon>Bacteria</taxon>
        <taxon>Bacillati</taxon>
        <taxon>Actinomycetota</taxon>
        <taxon>Actinomycetes</taxon>
        <taxon>Streptosporangiales</taxon>
        <taxon>Nocardiopsidaceae</taxon>
        <taxon>Nocardiopsis</taxon>
    </lineage>
</organism>
<dbReference type="Pfam" id="PF04505">
    <property type="entry name" value="CD225"/>
    <property type="match status" value="1"/>
</dbReference>
<feature type="region of interest" description="Disordered" evidence="5">
    <location>
        <begin position="1"/>
        <end position="44"/>
    </location>
</feature>
<feature type="transmembrane region" description="Helical" evidence="6">
    <location>
        <begin position="53"/>
        <end position="77"/>
    </location>
</feature>
<reference evidence="7 8" key="1">
    <citation type="journal article" date="2019" name="Nat. Commun.">
        <title>The antimicrobial potential of Streptomyces from insect microbiomes.</title>
        <authorList>
            <person name="Chevrette M.G."/>
            <person name="Carlson C.M."/>
            <person name="Ortega H.E."/>
            <person name="Thomas C."/>
            <person name="Ananiev G.E."/>
            <person name="Barns K.J."/>
            <person name="Book A.J."/>
            <person name="Cagnazzo J."/>
            <person name="Carlos C."/>
            <person name="Flanigan W."/>
            <person name="Grubbs K.J."/>
            <person name="Horn H.A."/>
            <person name="Hoffmann F.M."/>
            <person name="Klassen J.L."/>
            <person name="Knack J.J."/>
            <person name="Lewin G.R."/>
            <person name="McDonald B.R."/>
            <person name="Muller L."/>
            <person name="Melo W.G.P."/>
            <person name="Pinto-Tomas A.A."/>
            <person name="Schmitz A."/>
            <person name="Wendt-Pienkowski E."/>
            <person name="Wildman S."/>
            <person name="Zhao M."/>
            <person name="Zhang F."/>
            <person name="Bugni T.S."/>
            <person name="Andes D.R."/>
            <person name="Pupo M.T."/>
            <person name="Currie C.R."/>
        </authorList>
    </citation>
    <scope>NUCLEOTIDE SEQUENCE [LARGE SCALE GENOMIC DNA]</scope>
    <source>
        <strain evidence="7 8">SID5840</strain>
    </source>
</reference>
<evidence type="ECO:0000313" key="7">
    <source>
        <dbReference type="EMBL" id="MYR34499.1"/>
    </source>
</evidence>
<name>A0A7K2IX16_9ACTN</name>
<evidence type="ECO:0000256" key="1">
    <source>
        <dbReference type="ARBA" id="ARBA00004370"/>
    </source>
</evidence>
<comment type="caution">
    <text evidence="7">The sequence shown here is derived from an EMBL/GenBank/DDBJ whole genome shotgun (WGS) entry which is preliminary data.</text>
</comment>
<evidence type="ECO:0000256" key="4">
    <source>
        <dbReference type="ARBA" id="ARBA00023136"/>
    </source>
</evidence>
<sequence length="133" mass="13431">MSYGPPPPGNPGPPPGGYGTGGYGPPAGGYGPPTGGQPGFGGQPPAEAPKTYLWMNILGIFGCTIVGIIGIIFALQVNSKWAVGDYAGAESASNTSKILGIISLVGFCLMLAYILFMIVMAIVAVGTAPSYTY</sequence>
<comment type="subcellular location">
    <subcellularLocation>
        <location evidence="1">Membrane</location>
    </subcellularLocation>
</comment>
<dbReference type="RefSeq" id="WP_161111557.1">
    <property type="nucleotide sequence ID" value="NZ_JBHYPC010000008.1"/>
</dbReference>
<protein>
    <submittedName>
        <fullName evidence="7">CD225/dispanin family protein</fullName>
    </submittedName>
</protein>
<dbReference type="InterPro" id="IPR007593">
    <property type="entry name" value="CD225/Dispanin_fam"/>
</dbReference>
<evidence type="ECO:0000256" key="2">
    <source>
        <dbReference type="ARBA" id="ARBA00022692"/>
    </source>
</evidence>
<evidence type="ECO:0000256" key="5">
    <source>
        <dbReference type="SAM" id="MobiDB-lite"/>
    </source>
</evidence>
<dbReference type="InterPro" id="IPR051423">
    <property type="entry name" value="CD225/Dispanin"/>
</dbReference>
<keyword evidence="3 6" id="KW-1133">Transmembrane helix</keyword>
<gene>
    <name evidence="7" type="ORF">GTW20_20180</name>
</gene>
<dbReference type="GO" id="GO:0016020">
    <property type="term" value="C:membrane"/>
    <property type="evidence" value="ECO:0007669"/>
    <property type="project" value="UniProtKB-SubCell"/>
</dbReference>
<feature type="transmembrane region" description="Helical" evidence="6">
    <location>
        <begin position="98"/>
        <end position="125"/>
    </location>
</feature>
<dbReference type="EMBL" id="WWHY01000001">
    <property type="protein sequence ID" value="MYR34499.1"/>
    <property type="molecule type" value="Genomic_DNA"/>
</dbReference>
<accession>A0A7K2IX16</accession>
<evidence type="ECO:0000256" key="3">
    <source>
        <dbReference type="ARBA" id="ARBA00022989"/>
    </source>
</evidence>
<evidence type="ECO:0000256" key="6">
    <source>
        <dbReference type="SAM" id="Phobius"/>
    </source>
</evidence>